<feature type="compositionally biased region" description="Basic and acidic residues" evidence="1">
    <location>
        <begin position="22"/>
        <end position="35"/>
    </location>
</feature>
<sequence length="85" mass="9645">MPEGTSGVSDQNGSTEEEDDSPEQRRGTRQKETKTVYRATGEIIDTEPSTKEGRGYYRIVVDARYGFVFDVTYWLCHSLIVASLY</sequence>
<feature type="compositionally biased region" description="Polar residues" evidence="1">
    <location>
        <begin position="1"/>
        <end position="14"/>
    </location>
</feature>
<protein>
    <submittedName>
        <fullName evidence="2">Uncharacterized protein</fullName>
    </submittedName>
</protein>
<organism evidence="2 3">
    <name type="scientific">Pleurodeles waltl</name>
    <name type="common">Iberian ribbed newt</name>
    <dbReference type="NCBI Taxonomy" id="8319"/>
    <lineage>
        <taxon>Eukaryota</taxon>
        <taxon>Metazoa</taxon>
        <taxon>Chordata</taxon>
        <taxon>Craniata</taxon>
        <taxon>Vertebrata</taxon>
        <taxon>Euteleostomi</taxon>
        <taxon>Amphibia</taxon>
        <taxon>Batrachia</taxon>
        <taxon>Caudata</taxon>
        <taxon>Salamandroidea</taxon>
        <taxon>Salamandridae</taxon>
        <taxon>Pleurodelinae</taxon>
        <taxon>Pleurodeles</taxon>
    </lineage>
</organism>
<feature type="region of interest" description="Disordered" evidence="1">
    <location>
        <begin position="1"/>
        <end position="35"/>
    </location>
</feature>
<proteinExistence type="predicted"/>
<comment type="caution">
    <text evidence="2">The sequence shown here is derived from an EMBL/GenBank/DDBJ whole genome shotgun (WGS) entry which is preliminary data.</text>
</comment>
<evidence type="ECO:0000256" key="1">
    <source>
        <dbReference type="SAM" id="MobiDB-lite"/>
    </source>
</evidence>
<reference evidence="2" key="1">
    <citation type="journal article" date="2022" name="bioRxiv">
        <title>Sequencing and chromosome-scale assembly of the giantPleurodeles waltlgenome.</title>
        <authorList>
            <person name="Brown T."/>
            <person name="Elewa A."/>
            <person name="Iarovenko S."/>
            <person name="Subramanian E."/>
            <person name="Araus A.J."/>
            <person name="Petzold A."/>
            <person name="Susuki M."/>
            <person name="Suzuki K.-i.T."/>
            <person name="Hayashi T."/>
            <person name="Toyoda A."/>
            <person name="Oliveira C."/>
            <person name="Osipova E."/>
            <person name="Leigh N.D."/>
            <person name="Simon A."/>
            <person name="Yun M.H."/>
        </authorList>
    </citation>
    <scope>NUCLEOTIDE SEQUENCE</scope>
    <source>
        <strain evidence="2">20211129_DDA</strain>
        <tissue evidence="2">Liver</tissue>
    </source>
</reference>
<evidence type="ECO:0000313" key="3">
    <source>
        <dbReference type="Proteomes" id="UP001066276"/>
    </source>
</evidence>
<gene>
    <name evidence="2" type="ORF">NDU88_005791</name>
</gene>
<dbReference type="EMBL" id="JANPWB010000006">
    <property type="protein sequence ID" value="KAJ1180570.1"/>
    <property type="molecule type" value="Genomic_DNA"/>
</dbReference>
<keyword evidence="3" id="KW-1185">Reference proteome</keyword>
<evidence type="ECO:0000313" key="2">
    <source>
        <dbReference type="EMBL" id="KAJ1180570.1"/>
    </source>
</evidence>
<accession>A0AAV7TWF0</accession>
<dbReference type="Proteomes" id="UP001066276">
    <property type="component" value="Chromosome 3_2"/>
</dbReference>
<dbReference type="AlphaFoldDB" id="A0AAV7TWF0"/>
<name>A0AAV7TWF0_PLEWA</name>